<dbReference type="AlphaFoldDB" id="A0A146F669"/>
<proteinExistence type="predicted"/>
<comment type="caution">
    <text evidence="1">The sequence shown here is derived from an EMBL/GenBank/DDBJ whole genome shotgun (WGS) entry which is preliminary data.</text>
</comment>
<protein>
    <submittedName>
        <fullName evidence="1">Short-chain dehydrogenase</fullName>
    </submittedName>
</protein>
<dbReference type="EMBL" id="BCWF01000010">
    <property type="protein sequence ID" value="GAT21332.1"/>
    <property type="molecule type" value="Genomic_DNA"/>
</dbReference>
<sequence>MAQTIKPSKSPDSGEPMCQALFNANRRMGRTGIHSVNDLQLKGTLHGLIINPGPKRQIPKCGRSGFACWKASQIAGQRKVALQTGAPD</sequence>
<dbReference type="Proteomes" id="UP000075230">
    <property type="component" value="Unassembled WGS sequence"/>
</dbReference>
<reference evidence="1 2" key="1">
    <citation type="journal article" date="2016" name="DNA Res.">
        <title>Genome sequence of Aspergillus luchuensis NBRC 4314.</title>
        <authorList>
            <person name="Yamada O."/>
            <person name="Machida M."/>
            <person name="Hosoyama A."/>
            <person name="Goto M."/>
            <person name="Takahashi T."/>
            <person name="Futagami T."/>
            <person name="Yamagata Y."/>
            <person name="Takeuchi M."/>
            <person name="Kobayashi T."/>
            <person name="Koike H."/>
            <person name="Abe K."/>
            <person name="Asai K."/>
            <person name="Arita M."/>
            <person name="Fujita N."/>
            <person name="Fukuda K."/>
            <person name="Higa K."/>
            <person name="Horikawa H."/>
            <person name="Ishikawa T."/>
            <person name="Jinno K."/>
            <person name="Kato Y."/>
            <person name="Kirimura K."/>
            <person name="Mizutani O."/>
            <person name="Nakasone K."/>
            <person name="Sano M."/>
            <person name="Shiraishi Y."/>
            <person name="Tsukahara M."/>
            <person name="Gomi K."/>
        </authorList>
    </citation>
    <scope>NUCLEOTIDE SEQUENCE [LARGE SCALE GENOMIC DNA]</scope>
    <source>
        <strain evidence="1 2">RIB 2604</strain>
    </source>
</reference>
<gene>
    <name evidence="1" type="ORF">RIB2604_01002210</name>
</gene>
<name>A0A146F669_ASPKA</name>
<accession>A0A146F669</accession>
<reference evidence="2" key="2">
    <citation type="submission" date="2016-02" db="EMBL/GenBank/DDBJ databases">
        <title>Genome sequencing of Aspergillus luchuensis NBRC 4314.</title>
        <authorList>
            <person name="Yamada O."/>
        </authorList>
    </citation>
    <scope>NUCLEOTIDE SEQUENCE [LARGE SCALE GENOMIC DNA]</scope>
    <source>
        <strain evidence="2">RIB 2604</strain>
    </source>
</reference>
<organism evidence="1 2">
    <name type="scientific">Aspergillus kawachii</name>
    <name type="common">White koji mold</name>
    <name type="synonym">Aspergillus awamori var. kawachi</name>
    <dbReference type="NCBI Taxonomy" id="1069201"/>
    <lineage>
        <taxon>Eukaryota</taxon>
        <taxon>Fungi</taxon>
        <taxon>Dikarya</taxon>
        <taxon>Ascomycota</taxon>
        <taxon>Pezizomycotina</taxon>
        <taxon>Eurotiomycetes</taxon>
        <taxon>Eurotiomycetidae</taxon>
        <taxon>Eurotiales</taxon>
        <taxon>Aspergillaceae</taxon>
        <taxon>Aspergillus</taxon>
        <taxon>Aspergillus subgen. Circumdati</taxon>
    </lineage>
</organism>
<evidence type="ECO:0000313" key="1">
    <source>
        <dbReference type="EMBL" id="GAT21332.1"/>
    </source>
</evidence>
<evidence type="ECO:0000313" key="2">
    <source>
        <dbReference type="Proteomes" id="UP000075230"/>
    </source>
</evidence>